<keyword evidence="3" id="KW-1185">Reference proteome</keyword>
<dbReference type="Proteomes" id="UP000886595">
    <property type="component" value="Unassembled WGS sequence"/>
</dbReference>
<sequence>MGRLVRVFKGQWSKNQQGIWKFEEDEFIGGRDILVGMTEPIQSLINMVRGVFYISPMTPLILTFQLPPWMIAPDGEVIPPQNIVSNADIEVMMNVHKWNVEPKLCIMYGAESVARYHFICRSPFTLGDRTFLGEGITEEEHLASIKAIMGGVCFRCTMRMLSQIYNEDKAVELYRFAMEIDKAQNVVDLNVGPADDNDDHIVPTISYTPVFGNPMAATIYGEMSSGNVLAPIPPFNANTSSGVNVVPLYWENLMSSSYAVELGRIYGVAGSDQLGYQNENLIIGDSAQYLDGSSSRAIDKNLIVTPPEVKTVGEVVGALQGSNIGGGSKNIPGVFTKGQDPQLNITNPVEVPPQVVAPTGTSDVSTNGSGVGVSP</sequence>
<name>A0A8X7VSG5_BRACI</name>
<evidence type="ECO:0000313" key="2">
    <source>
        <dbReference type="EMBL" id="KAG2316505.1"/>
    </source>
</evidence>
<proteinExistence type="predicted"/>
<feature type="region of interest" description="Disordered" evidence="1">
    <location>
        <begin position="352"/>
        <end position="375"/>
    </location>
</feature>
<dbReference type="EMBL" id="JAAMPC010000004">
    <property type="protein sequence ID" value="KAG2316505.1"/>
    <property type="molecule type" value="Genomic_DNA"/>
</dbReference>
<accession>A0A8X7VSG5</accession>
<protein>
    <submittedName>
        <fullName evidence="2">Uncharacterized protein</fullName>
    </submittedName>
</protein>
<comment type="caution">
    <text evidence="2">The sequence shown here is derived from an EMBL/GenBank/DDBJ whole genome shotgun (WGS) entry which is preliminary data.</text>
</comment>
<evidence type="ECO:0000256" key="1">
    <source>
        <dbReference type="SAM" id="MobiDB-lite"/>
    </source>
</evidence>
<evidence type="ECO:0000313" key="3">
    <source>
        <dbReference type="Proteomes" id="UP000886595"/>
    </source>
</evidence>
<feature type="compositionally biased region" description="Polar residues" evidence="1">
    <location>
        <begin position="359"/>
        <end position="368"/>
    </location>
</feature>
<dbReference type="AlphaFoldDB" id="A0A8X7VSG5"/>
<gene>
    <name evidence="2" type="ORF">Bca52824_019627</name>
</gene>
<organism evidence="2 3">
    <name type="scientific">Brassica carinata</name>
    <name type="common">Ethiopian mustard</name>
    <name type="synonym">Abyssinian cabbage</name>
    <dbReference type="NCBI Taxonomy" id="52824"/>
    <lineage>
        <taxon>Eukaryota</taxon>
        <taxon>Viridiplantae</taxon>
        <taxon>Streptophyta</taxon>
        <taxon>Embryophyta</taxon>
        <taxon>Tracheophyta</taxon>
        <taxon>Spermatophyta</taxon>
        <taxon>Magnoliopsida</taxon>
        <taxon>eudicotyledons</taxon>
        <taxon>Gunneridae</taxon>
        <taxon>Pentapetalae</taxon>
        <taxon>rosids</taxon>
        <taxon>malvids</taxon>
        <taxon>Brassicales</taxon>
        <taxon>Brassicaceae</taxon>
        <taxon>Brassiceae</taxon>
        <taxon>Brassica</taxon>
    </lineage>
</organism>
<reference evidence="2 3" key="1">
    <citation type="submission" date="2020-02" db="EMBL/GenBank/DDBJ databases">
        <authorList>
            <person name="Ma Q."/>
            <person name="Huang Y."/>
            <person name="Song X."/>
            <person name="Pei D."/>
        </authorList>
    </citation>
    <scope>NUCLEOTIDE SEQUENCE [LARGE SCALE GENOMIC DNA]</scope>
    <source>
        <strain evidence="2">Sxm20200214</strain>
        <tissue evidence="2">Leaf</tissue>
    </source>
</reference>